<keyword evidence="3" id="KW-1185">Reference proteome</keyword>
<comment type="caution">
    <text evidence="2">The sequence shown here is derived from an EMBL/GenBank/DDBJ whole genome shotgun (WGS) entry which is preliminary data.</text>
</comment>
<feature type="signal peptide" evidence="1">
    <location>
        <begin position="1"/>
        <end position="22"/>
    </location>
</feature>
<dbReference type="AlphaFoldDB" id="A0A3M7R3I5"/>
<sequence length="63" mass="7630">MFTLIKIHILFIDILIVPLIKGKSFGRIKKILCNYCSIKIQLNLNYRIKIYLIEYFHIFKNKK</sequence>
<organism evidence="2 3">
    <name type="scientific">Brachionus plicatilis</name>
    <name type="common">Marine rotifer</name>
    <name type="synonym">Brachionus muelleri</name>
    <dbReference type="NCBI Taxonomy" id="10195"/>
    <lineage>
        <taxon>Eukaryota</taxon>
        <taxon>Metazoa</taxon>
        <taxon>Spiralia</taxon>
        <taxon>Gnathifera</taxon>
        <taxon>Rotifera</taxon>
        <taxon>Eurotatoria</taxon>
        <taxon>Monogononta</taxon>
        <taxon>Pseudotrocha</taxon>
        <taxon>Ploima</taxon>
        <taxon>Brachionidae</taxon>
        <taxon>Brachionus</taxon>
    </lineage>
</organism>
<name>A0A3M7R3I5_BRAPC</name>
<evidence type="ECO:0000313" key="2">
    <source>
        <dbReference type="EMBL" id="RNA18116.1"/>
    </source>
</evidence>
<proteinExistence type="predicted"/>
<reference evidence="2 3" key="1">
    <citation type="journal article" date="2018" name="Sci. Rep.">
        <title>Genomic signatures of local adaptation to the degree of environmental predictability in rotifers.</title>
        <authorList>
            <person name="Franch-Gras L."/>
            <person name="Hahn C."/>
            <person name="Garcia-Roger E.M."/>
            <person name="Carmona M.J."/>
            <person name="Serra M."/>
            <person name="Gomez A."/>
        </authorList>
    </citation>
    <scope>NUCLEOTIDE SEQUENCE [LARGE SCALE GENOMIC DNA]</scope>
    <source>
        <strain evidence="2">HYR1</strain>
    </source>
</reference>
<keyword evidence="1" id="KW-0732">Signal</keyword>
<gene>
    <name evidence="2" type="ORF">BpHYR1_016192</name>
</gene>
<dbReference type="EMBL" id="REGN01004305">
    <property type="protein sequence ID" value="RNA18116.1"/>
    <property type="molecule type" value="Genomic_DNA"/>
</dbReference>
<evidence type="ECO:0000256" key="1">
    <source>
        <dbReference type="SAM" id="SignalP"/>
    </source>
</evidence>
<accession>A0A3M7R3I5</accession>
<evidence type="ECO:0000313" key="3">
    <source>
        <dbReference type="Proteomes" id="UP000276133"/>
    </source>
</evidence>
<protein>
    <submittedName>
        <fullName evidence="2">Uncharacterized protein</fullName>
    </submittedName>
</protein>
<dbReference type="Proteomes" id="UP000276133">
    <property type="component" value="Unassembled WGS sequence"/>
</dbReference>
<feature type="chain" id="PRO_5018332063" evidence="1">
    <location>
        <begin position="23"/>
        <end position="63"/>
    </location>
</feature>